<proteinExistence type="predicted"/>
<dbReference type="AlphaFoldDB" id="A0A562SUF8"/>
<organism evidence="2 3">
    <name type="scientific">Roseibium hamelinense</name>
    <dbReference type="NCBI Taxonomy" id="150831"/>
    <lineage>
        <taxon>Bacteria</taxon>
        <taxon>Pseudomonadati</taxon>
        <taxon>Pseudomonadota</taxon>
        <taxon>Alphaproteobacteria</taxon>
        <taxon>Hyphomicrobiales</taxon>
        <taxon>Stappiaceae</taxon>
        <taxon>Roseibium</taxon>
    </lineage>
</organism>
<dbReference type="Pfam" id="PF05545">
    <property type="entry name" value="FixQ"/>
    <property type="match status" value="1"/>
</dbReference>
<keyword evidence="1" id="KW-1133">Transmembrane helix</keyword>
<evidence type="ECO:0000313" key="3">
    <source>
        <dbReference type="Proteomes" id="UP000320593"/>
    </source>
</evidence>
<dbReference type="CDD" id="cd01324">
    <property type="entry name" value="cbb3_Oxidase_CcoQ"/>
    <property type="match status" value="1"/>
</dbReference>
<feature type="transmembrane region" description="Helical" evidence="1">
    <location>
        <begin position="12"/>
        <end position="33"/>
    </location>
</feature>
<name>A0A562SUF8_9HYPH</name>
<evidence type="ECO:0000313" key="2">
    <source>
        <dbReference type="EMBL" id="TWI84688.1"/>
    </source>
</evidence>
<evidence type="ECO:0000256" key="1">
    <source>
        <dbReference type="SAM" id="Phobius"/>
    </source>
</evidence>
<protein>
    <submittedName>
        <fullName evidence="2">Cytochrome c oxidase cbb3-type subunit 4</fullName>
    </submittedName>
</protein>
<reference evidence="2 3" key="1">
    <citation type="submission" date="2019-07" db="EMBL/GenBank/DDBJ databases">
        <title>Genomic Encyclopedia of Archaeal and Bacterial Type Strains, Phase II (KMG-II): from individual species to whole genera.</title>
        <authorList>
            <person name="Goeker M."/>
        </authorList>
    </citation>
    <scope>NUCLEOTIDE SEQUENCE [LARGE SCALE GENOMIC DNA]</scope>
    <source>
        <strain evidence="2 3">ATCC BAA-252</strain>
    </source>
</reference>
<keyword evidence="1" id="KW-0472">Membrane</keyword>
<dbReference type="InterPro" id="IPR008621">
    <property type="entry name" value="Cbb3-typ_cyt_oxidase_comp"/>
</dbReference>
<sequence length="51" mass="5826">MNETYTAVAGFAQTWGLLYFVILFAIVVAYALWPKNRKSFDDAAQIPLRED</sequence>
<keyword evidence="1" id="KW-0812">Transmembrane</keyword>
<dbReference type="RefSeq" id="WP_145344796.1">
    <property type="nucleotide sequence ID" value="NZ_SMLY01000054.1"/>
</dbReference>
<dbReference type="EMBL" id="VLLF01000007">
    <property type="protein sequence ID" value="TWI84688.1"/>
    <property type="molecule type" value="Genomic_DNA"/>
</dbReference>
<keyword evidence="3" id="KW-1185">Reference proteome</keyword>
<dbReference type="Proteomes" id="UP000320593">
    <property type="component" value="Unassembled WGS sequence"/>
</dbReference>
<comment type="caution">
    <text evidence="2">The sequence shown here is derived from an EMBL/GenBank/DDBJ whole genome shotgun (WGS) entry which is preliminary data.</text>
</comment>
<accession>A0A562SUF8</accession>
<dbReference type="OrthoDB" id="7173870at2"/>
<gene>
    <name evidence="2" type="ORF">JM93_03022</name>
</gene>